<feature type="region of interest" description="Disordered" evidence="1">
    <location>
        <begin position="129"/>
        <end position="156"/>
    </location>
</feature>
<dbReference type="EMBL" id="CP098747">
    <property type="protein sequence ID" value="USG59827.1"/>
    <property type="molecule type" value="Genomic_DNA"/>
</dbReference>
<dbReference type="Proteomes" id="UP001056291">
    <property type="component" value="Chromosome"/>
</dbReference>
<evidence type="ECO:0008006" key="5">
    <source>
        <dbReference type="Google" id="ProtNLM"/>
    </source>
</evidence>
<proteinExistence type="predicted"/>
<evidence type="ECO:0000313" key="3">
    <source>
        <dbReference type="EMBL" id="USG59827.1"/>
    </source>
</evidence>
<evidence type="ECO:0000256" key="2">
    <source>
        <dbReference type="SAM" id="SignalP"/>
    </source>
</evidence>
<evidence type="ECO:0000256" key="1">
    <source>
        <dbReference type="SAM" id="MobiDB-lite"/>
    </source>
</evidence>
<organism evidence="3 4">
    <name type="scientific">Sneathiella marina</name>
    <dbReference type="NCBI Taxonomy" id="2950108"/>
    <lineage>
        <taxon>Bacteria</taxon>
        <taxon>Pseudomonadati</taxon>
        <taxon>Pseudomonadota</taxon>
        <taxon>Alphaproteobacteria</taxon>
        <taxon>Sneathiellales</taxon>
        <taxon>Sneathiellaceae</taxon>
        <taxon>Sneathiella</taxon>
    </lineage>
</organism>
<protein>
    <recommendedName>
        <fullName evidence="5">AMIN domain-containing protein</fullName>
    </recommendedName>
</protein>
<gene>
    <name evidence="3" type="ORF">NBZ79_11630</name>
</gene>
<feature type="signal peptide" evidence="2">
    <location>
        <begin position="1"/>
        <end position="28"/>
    </location>
</feature>
<keyword evidence="2" id="KW-0732">Signal</keyword>
<dbReference type="RefSeq" id="WP_251932597.1">
    <property type="nucleotide sequence ID" value="NZ_CP098747.1"/>
</dbReference>
<feature type="chain" id="PRO_5045975228" description="AMIN domain-containing protein" evidence="2">
    <location>
        <begin position="29"/>
        <end position="1089"/>
    </location>
</feature>
<accession>A0ABY4VYQ9</accession>
<name>A0ABY4VYQ9_9PROT</name>
<reference evidence="3" key="1">
    <citation type="submission" date="2022-06" db="EMBL/GenBank/DDBJ databases">
        <title>Sneathiella actinostolidae sp. nov., isolated from a sea anemonein the Western Pacific Ocean.</title>
        <authorList>
            <person name="Wei M.J."/>
        </authorList>
    </citation>
    <scope>NUCLEOTIDE SEQUENCE</scope>
    <source>
        <strain evidence="3">PHK-P5</strain>
    </source>
</reference>
<evidence type="ECO:0000313" key="4">
    <source>
        <dbReference type="Proteomes" id="UP001056291"/>
    </source>
</evidence>
<keyword evidence="4" id="KW-1185">Reference proteome</keyword>
<sequence length="1089" mass="121459">MARVFFKYLTITFLSLGLLATLPMASVAAEGAFVQLRAGEHKDFTRLVFDWPQKPANYKTNLTGNILTISFDAAASVDTAKINKRPPDLVVSVAAKSVSGATDITVTLAPGMGVNSFLNENSVVFDIRSSKRATTNEPKKVSTKPNSEQGKVDREKTVPVANDGKKARNAKPLEKTASAVVLPKEDISQTVEPIKKEIPAGTKSLPIREAPVVAQATEIMPVTEPKQKMTINTDSVEAPDLEQIAPASGSAIAAIGPVIVIDELPPPAKAKIDTVPPHRTKVASKPIEAPKTDETLALEIANLKDGFRLIFPWKSPVAMSMFESEGEYWVIFDRYARADFGNLNGPYKFLVSKSEQQTHREATLLRFSFRDGYSPKISKVNDDWHVDFQLGATLAIENPMEIQTQKASLSGPRLFIPAVTNGKTIEFEDTETGIHWAAIPLNTSGWAMASLREFEHVTLPQTIQGAAIKRINENVEIAREENGVSVAVKPAQQLAHSAEMKKQAEKTRKLTKPTPIFQTAQTVKLQEWRQVSPLQFTLRKQELQKQIVTAPKNEKLNALMALAKYYVGHSFFSDARGVLSRIKAEFPKMEKDQDFRLLVGLSDLGLNHLKEAEANLYHADFDGDVEIAPWRGALSAAQGNWQGAIESLNYGSGAFGIYEPVHQDQFNLLWARAALEDFDVNLAKKALSRVKKPTLLKHQAEKALLEGVMAFQLSDLPAATMHFTKAIDLGYRPVAERSRFEKVNNDLVGNKISPEEAIAALEKLDFGWRGDDLEINIQKRLGDLYVATGSIGDGLDTYKRIVHYFPKSPYSRDLGRKMNDIFAELFLEGGADKLSPIKALAIYYQYRELTPVGKKGDDMIRILADRLARVDLLEQSAQLLEHQVNFRLKGLDKANAGTKLAVIHLWNKKPANSLKVLYKTRWRQLSPKAHKERLYIEARAQADLQNYPVALDLISRDNSEEADMLRADIYWKSKNWAAVIPALEKLILRKIDAADPEKQKLDRQRIMQLAVARSLHEDTSGIKTMRTKYRSRMEGTSDSPAFDLITEQTDPSASEFRERATIIAKVSQLESFMSGYRKKLENGEFWATY</sequence>